<dbReference type="PANTHER" id="PTHR43585:SF2">
    <property type="entry name" value="ATP-GRASP ENZYME FSQD"/>
    <property type="match status" value="1"/>
</dbReference>
<comment type="caution">
    <text evidence="6">The sequence shown here is derived from an EMBL/GenBank/DDBJ whole genome shotgun (WGS) entry which is preliminary data.</text>
</comment>
<dbReference type="Gene3D" id="3.40.50.20">
    <property type="match status" value="1"/>
</dbReference>
<dbReference type="InterPro" id="IPR052032">
    <property type="entry name" value="ATP-dep_AA_Ligase"/>
</dbReference>
<evidence type="ECO:0000256" key="1">
    <source>
        <dbReference type="ARBA" id="ARBA00022598"/>
    </source>
</evidence>
<dbReference type="EMBL" id="LAQS01000047">
    <property type="protein sequence ID" value="KKZ70910.1"/>
    <property type="molecule type" value="Genomic_DNA"/>
</dbReference>
<dbReference type="SMART" id="SM01209">
    <property type="entry name" value="GARS_A"/>
    <property type="match status" value="1"/>
</dbReference>
<dbReference type="Gene3D" id="3.30.1490.20">
    <property type="entry name" value="ATP-grasp fold, A domain"/>
    <property type="match status" value="1"/>
</dbReference>
<dbReference type="PROSITE" id="PS50975">
    <property type="entry name" value="ATP_GRASP"/>
    <property type="match status" value="1"/>
</dbReference>
<dbReference type="OrthoDB" id="24041at2"/>
<keyword evidence="2 4" id="KW-0547">Nucleotide-binding</keyword>
<dbReference type="GO" id="GO:0005524">
    <property type="term" value="F:ATP binding"/>
    <property type="evidence" value="ECO:0007669"/>
    <property type="project" value="UniProtKB-UniRule"/>
</dbReference>
<evidence type="ECO:0000259" key="5">
    <source>
        <dbReference type="PROSITE" id="PS50975"/>
    </source>
</evidence>
<gene>
    <name evidence="6" type="ORF">VO63_26485</name>
</gene>
<reference evidence="6 7" key="1">
    <citation type="submission" date="2015-05" db="EMBL/GenBank/DDBJ databases">
        <title>Draft Genome assembly of Streptomyces showdoensis.</title>
        <authorList>
            <person name="Thapa K.K."/>
            <person name="Metsa-Ketela M."/>
        </authorList>
    </citation>
    <scope>NUCLEOTIDE SEQUENCE [LARGE SCALE GENOMIC DNA]</scope>
    <source>
        <strain evidence="6 7">ATCC 15227</strain>
    </source>
</reference>
<dbReference type="Gene3D" id="3.30.470.20">
    <property type="entry name" value="ATP-grasp fold, B domain"/>
    <property type="match status" value="1"/>
</dbReference>
<evidence type="ECO:0000313" key="7">
    <source>
        <dbReference type="Proteomes" id="UP000265325"/>
    </source>
</evidence>
<keyword evidence="7" id="KW-1185">Reference proteome</keyword>
<dbReference type="GO" id="GO:0016874">
    <property type="term" value="F:ligase activity"/>
    <property type="evidence" value="ECO:0007669"/>
    <property type="project" value="UniProtKB-KW"/>
</dbReference>
<dbReference type="AlphaFoldDB" id="A0A2P2GHB3"/>
<dbReference type="InterPro" id="IPR013815">
    <property type="entry name" value="ATP_grasp_subdomain_1"/>
</dbReference>
<evidence type="ECO:0000256" key="4">
    <source>
        <dbReference type="PROSITE-ProRule" id="PRU00409"/>
    </source>
</evidence>
<protein>
    <submittedName>
        <fullName evidence="6">Phosphoribosylglycinamide synthetase</fullName>
    </submittedName>
</protein>
<name>A0A2P2GHB3_STREW</name>
<organism evidence="6 7">
    <name type="scientific">Streptomyces showdoensis</name>
    <dbReference type="NCBI Taxonomy" id="68268"/>
    <lineage>
        <taxon>Bacteria</taxon>
        <taxon>Bacillati</taxon>
        <taxon>Actinomycetota</taxon>
        <taxon>Actinomycetes</taxon>
        <taxon>Kitasatosporales</taxon>
        <taxon>Streptomycetaceae</taxon>
        <taxon>Streptomyces</taxon>
    </lineage>
</organism>
<dbReference type="GO" id="GO:0046872">
    <property type="term" value="F:metal ion binding"/>
    <property type="evidence" value="ECO:0007669"/>
    <property type="project" value="InterPro"/>
</dbReference>
<keyword evidence="3 4" id="KW-0067">ATP-binding</keyword>
<dbReference type="SUPFAM" id="SSF56059">
    <property type="entry name" value="Glutathione synthetase ATP-binding domain-like"/>
    <property type="match status" value="1"/>
</dbReference>
<keyword evidence="1" id="KW-0436">Ligase</keyword>
<sequence length="395" mass="41931">MLLMNADTRQSVACVSGRRVVDVLNRLDVRSVLLDDPTPLDLACQVDVPLDIDLDDWDAAESALRWLHATRPLDAVFSVYDAHLPLASYLAARLGTRGLDLRAALACHDKIRMRMLLAGGGVRVPDHLPAADPADAAAAARRLGLPVVVKKASGSGGRGSLLCRTAEDVLRAVAVLGPAPLLVERAVEGPEYAVQSITADGRTEVVGILAQHVGPGPRQAETGYDYPSGLSTEKEAEVAAFVTRALAVLGFDHAVSHTQVRLTADGPVLVNVAARPPGGQLCAATERLSGIDLTRAAAEIALGRPVTRGTPTATRVLYRCVTSESPGRAWYDLDGIDAPAVTLDVEPGDTVRSVDDPHGGSYGRIVVYGDDPAELESRYRAVFESLRLRVEPDNQ</sequence>
<evidence type="ECO:0000256" key="2">
    <source>
        <dbReference type="ARBA" id="ARBA00022741"/>
    </source>
</evidence>
<evidence type="ECO:0000313" key="6">
    <source>
        <dbReference type="EMBL" id="KKZ70910.1"/>
    </source>
</evidence>
<dbReference type="PANTHER" id="PTHR43585">
    <property type="entry name" value="FUMIPYRROLE BIOSYNTHESIS PROTEIN C"/>
    <property type="match status" value="1"/>
</dbReference>
<dbReference type="Pfam" id="PF13535">
    <property type="entry name" value="ATP-grasp_4"/>
    <property type="match status" value="1"/>
</dbReference>
<dbReference type="InterPro" id="IPR011761">
    <property type="entry name" value="ATP-grasp"/>
</dbReference>
<proteinExistence type="predicted"/>
<accession>A0A2P2GHB3</accession>
<dbReference type="Proteomes" id="UP000265325">
    <property type="component" value="Unassembled WGS sequence"/>
</dbReference>
<feature type="domain" description="ATP-grasp" evidence="5">
    <location>
        <begin position="114"/>
        <end position="302"/>
    </location>
</feature>
<evidence type="ECO:0000256" key="3">
    <source>
        <dbReference type="ARBA" id="ARBA00022840"/>
    </source>
</evidence>